<feature type="region of interest" description="Disordered" evidence="1">
    <location>
        <begin position="1"/>
        <end position="24"/>
    </location>
</feature>
<evidence type="ECO:0000313" key="2">
    <source>
        <dbReference type="EMBL" id="JAE32215.1"/>
    </source>
</evidence>
<reference evidence="2" key="2">
    <citation type="journal article" date="2015" name="Data Brief">
        <title>Shoot transcriptome of the giant reed, Arundo donax.</title>
        <authorList>
            <person name="Barrero R.A."/>
            <person name="Guerrero F.D."/>
            <person name="Moolhuijzen P."/>
            <person name="Goolsby J.A."/>
            <person name="Tidwell J."/>
            <person name="Bellgard S.E."/>
            <person name="Bellgard M.I."/>
        </authorList>
    </citation>
    <scope>NUCLEOTIDE SEQUENCE</scope>
    <source>
        <tissue evidence="2">Shoot tissue taken approximately 20 cm above the soil surface</tissue>
    </source>
</reference>
<evidence type="ECO:0000256" key="1">
    <source>
        <dbReference type="SAM" id="MobiDB-lite"/>
    </source>
</evidence>
<reference evidence="2" key="1">
    <citation type="submission" date="2014-09" db="EMBL/GenBank/DDBJ databases">
        <authorList>
            <person name="Magalhaes I.L.F."/>
            <person name="Oliveira U."/>
            <person name="Santos F.R."/>
            <person name="Vidigal T.H.D.A."/>
            <person name="Brescovit A.D."/>
            <person name="Santos A.J."/>
        </authorList>
    </citation>
    <scope>NUCLEOTIDE SEQUENCE</scope>
    <source>
        <tissue evidence="2">Shoot tissue taken approximately 20 cm above the soil surface</tissue>
    </source>
</reference>
<feature type="compositionally biased region" description="Basic and acidic residues" evidence="1">
    <location>
        <begin position="1"/>
        <end position="12"/>
    </location>
</feature>
<protein>
    <submittedName>
        <fullName evidence="2">Uncharacterized protein</fullName>
    </submittedName>
</protein>
<sequence>MVLEVDSPKEDNLGNQYPRANAAT</sequence>
<organism evidence="2">
    <name type="scientific">Arundo donax</name>
    <name type="common">Giant reed</name>
    <name type="synonym">Donax arundinaceus</name>
    <dbReference type="NCBI Taxonomy" id="35708"/>
    <lineage>
        <taxon>Eukaryota</taxon>
        <taxon>Viridiplantae</taxon>
        <taxon>Streptophyta</taxon>
        <taxon>Embryophyta</taxon>
        <taxon>Tracheophyta</taxon>
        <taxon>Spermatophyta</taxon>
        <taxon>Magnoliopsida</taxon>
        <taxon>Liliopsida</taxon>
        <taxon>Poales</taxon>
        <taxon>Poaceae</taxon>
        <taxon>PACMAD clade</taxon>
        <taxon>Arundinoideae</taxon>
        <taxon>Arundineae</taxon>
        <taxon>Arundo</taxon>
    </lineage>
</organism>
<name>A0A0A9H4V0_ARUDO</name>
<dbReference type="EMBL" id="GBRH01165681">
    <property type="protein sequence ID" value="JAE32215.1"/>
    <property type="molecule type" value="Transcribed_RNA"/>
</dbReference>
<accession>A0A0A9H4V0</accession>
<proteinExistence type="predicted"/>
<dbReference type="AlphaFoldDB" id="A0A0A9H4V0"/>